<keyword evidence="3" id="KW-1185">Reference proteome</keyword>
<accession>A0A975YJJ2</accession>
<proteinExistence type="predicted"/>
<evidence type="ECO:0000313" key="2">
    <source>
        <dbReference type="EMBL" id="QXM24850.1"/>
    </source>
</evidence>
<evidence type="ECO:0000313" key="3">
    <source>
        <dbReference type="Proteomes" id="UP000694001"/>
    </source>
</evidence>
<reference evidence="2" key="1">
    <citation type="submission" date="2021-06" db="EMBL/GenBank/DDBJ databases">
        <title>Elioraea tepida, sp. nov., a moderately thermophilic aerobic anoxygenic phototrophic bacterium isolated from an alkaline siliceous hot spring mat community in Yellowstone National Park, WY, USA.</title>
        <authorList>
            <person name="Saini M.K."/>
            <person name="Yoshida S."/>
            <person name="Sebastian A."/>
            <person name="Hirose S."/>
            <person name="Hara E."/>
            <person name="Tamaki H."/>
            <person name="Soulier N.T."/>
            <person name="Albert I."/>
            <person name="Hanada S."/>
            <person name="Bryant D.A."/>
            <person name="Tank M."/>
        </authorList>
    </citation>
    <scope>NUCLEOTIDE SEQUENCE</scope>
    <source>
        <strain evidence="2">MS-P2</strain>
    </source>
</reference>
<protein>
    <submittedName>
        <fullName evidence="2">Uncharacterized protein</fullName>
    </submittedName>
</protein>
<dbReference type="RefSeq" id="WP_218285907.1">
    <property type="nucleotide sequence ID" value="NZ_CP076448.1"/>
</dbReference>
<dbReference type="Proteomes" id="UP000694001">
    <property type="component" value="Chromosome"/>
</dbReference>
<organism evidence="2 3">
    <name type="scientific">Elioraea tepida</name>
    <dbReference type="NCBI Taxonomy" id="2843330"/>
    <lineage>
        <taxon>Bacteria</taxon>
        <taxon>Pseudomonadati</taxon>
        <taxon>Pseudomonadota</taxon>
        <taxon>Alphaproteobacteria</taxon>
        <taxon>Acetobacterales</taxon>
        <taxon>Elioraeaceae</taxon>
        <taxon>Elioraea</taxon>
    </lineage>
</organism>
<gene>
    <name evidence="2" type="ORF">KO353_00815</name>
</gene>
<dbReference type="KEGG" id="elio:KO353_00815"/>
<dbReference type="EMBL" id="CP076448">
    <property type="protein sequence ID" value="QXM24850.1"/>
    <property type="molecule type" value="Genomic_DNA"/>
</dbReference>
<name>A0A975YJJ2_9PROT</name>
<dbReference type="AlphaFoldDB" id="A0A975YJJ2"/>
<feature type="region of interest" description="Disordered" evidence="1">
    <location>
        <begin position="1"/>
        <end position="27"/>
    </location>
</feature>
<evidence type="ECO:0000256" key="1">
    <source>
        <dbReference type="SAM" id="MobiDB-lite"/>
    </source>
</evidence>
<sequence>MTDVRKRRRPARQRGGRTGRPRRARRGLGRRLRRAILLLLLGAALAYPGAFLADALLAALQ</sequence>